<keyword evidence="4" id="KW-0410">Iron transport</keyword>
<dbReference type="GO" id="GO:0005524">
    <property type="term" value="F:ATP binding"/>
    <property type="evidence" value="ECO:0007669"/>
    <property type="project" value="UniProtKB-KW"/>
</dbReference>
<dbReference type="EC" id="3.6.3.34" evidence="11"/>
<evidence type="ECO:0000256" key="4">
    <source>
        <dbReference type="ARBA" id="ARBA00022496"/>
    </source>
</evidence>
<dbReference type="CDD" id="cd03214">
    <property type="entry name" value="ABC_Iron-Siderophores_B12_Hemin"/>
    <property type="match status" value="1"/>
</dbReference>
<protein>
    <submittedName>
        <fullName evidence="11">Iron(3+)-hydroxamate import ATP-binding protein FhuC</fullName>
        <ecNumber evidence="11">3.6.3.34</ecNumber>
    </submittedName>
</protein>
<comment type="subcellular location">
    <subcellularLocation>
        <location evidence="1">Cell membrane</location>
        <topology evidence="1">Peripheral membrane protein</topology>
    </subcellularLocation>
</comment>
<dbReference type="SMART" id="SM00382">
    <property type="entry name" value="AAA"/>
    <property type="match status" value="1"/>
</dbReference>
<dbReference type="EMBL" id="LKET01000026">
    <property type="protein sequence ID" value="KPU45201.1"/>
    <property type="molecule type" value="Genomic_DNA"/>
</dbReference>
<keyword evidence="6 11" id="KW-0067">ATP-binding</keyword>
<dbReference type="FunFam" id="3.40.50.300:FF:000134">
    <property type="entry name" value="Iron-enterobactin ABC transporter ATP-binding protein"/>
    <property type="match status" value="1"/>
</dbReference>
<evidence type="ECO:0000256" key="1">
    <source>
        <dbReference type="ARBA" id="ARBA00004202"/>
    </source>
</evidence>
<keyword evidence="7" id="KW-0408">Iron</keyword>
<sequence>MIEIKNINQRYNKNGRKKTLEDISLVVKENAITALIGANGAGKSTLLGVITNLIPALSGTVTIDGMDIKRIKTSEVAKKVAILKQTHNINIRITVNDLVEFGRFPHCGGRLTDVDKQKAEESLKYMNLSGLEHRYLDELSGGQRQRAFIAMILAQDTPYIFFDEPLNNLDIKYSVEMMKVIKNLVIELNKTVVVVLHDINFASAYADHIIAMKDGRIISQGSPKDIITKAVLDDVFDHDFNIVEQDGKSVCLYYDKM</sequence>
<name>A0A0P8WRH6_9CLOT</name>
<proteinExistence type="predicted"/>
<keyword evidence="2" id="KW-0813">Transport</keyword>
<dbReference type="Proteomes" id="UP000050326">
    <property type="component" value="Unassembled WGS sequence"/>
</dbReference>
<dbReference type="PATRIC" id="fig|36849.3.peg.1167"/>
<evidence type="ECO:0000256" key="6">
    <source>
        <dbReference type="ARBA" id="ARBA00022840"/>
    </source>
</evidence>
<evidence type="ECO:0000256" key="9">
    <source>
        <dbReference type="ARBA" id="ARBA00023136"/>
    </source>
</evidence>
<evidence type="ECO:0000313" key="12">
    <source>
        <dbReference type="Proteomes" id="UP000050326"/>
    </source>
</evidence>
<evidence type="ECO:0000256" key="7">
    <source>
        <dbReference type="ARBA" id="ARBA00023004"/>
    </source>
</evidence>
<dbReference type="PANTHER" id="PTHR42771">
    <property type="entry name" value="IRON(3+)-HYDROXAMATE IMPORT ATP-BINDING PROTEIN FHUC"/>
    <property type="match status" value="1"/>
</dbReference>
<reference evidence="11 12" key="1">
    <citation type="submission" date="2015-09" db="EMBL/GenBank/DDBJ databases">
        <title>Genome sequence of Oxobacter pfennigii DSM 3222.</title>
        <authorList>
            <person name="Poehlein A."/>
            <person name="Bengelsdorf F.R."/>
            <person name="Schiel-Bengelsdorf B."/>
            <person name="Duerre P."/>
            <person name="Daniel R."/>
        </authorList>
    </citation>
    <scope>NUCLEOTIDE SEQUENCE [LARGE SCALE GENOMIC DNA]</scope>
    <source>
        <strain evidence="11 12">DSM 3222</strain>
    </source>
</reference>
<dbReference type="OrthoDB" id="9799337at2"/>
<dbReference type="PANTHER" id="PTHR42771:SF3">
    <property type="entry name" value="PETROBACTIN IMPORT ATP-BINDING PROTEIN YCLP"/>
    <property type="match status" value="1"/>
</dbReference>
<keyword evidence="8" id="KW-0406">Ion transport</keyword>
<dbReference type="PROSITE" id="PS00211">
    <property type="entry name" value="ABC_TRANSPORTER_1"/>
    <property type="match status" value="1"/>
</dbReference>
<dbReference type="GO" id="GO:0005886">
    <property type="term" value="C:plasma membrane"/>
    <property type="evidence" value="ECO:0007669"/>
    <property type="project" value="UniProtKB-SubCell"/>
</dbReference>
<evidence type="ECO:0000259" key="10">
    <source>
        <dbReference type="PROSITE" id="PS50893"/>
    </source>
</evidence>
<dbReference type="GO" id="GO:0006826">
    <property type="term" value="P:iron ion transport"/>
    <property type="evidence" value="ECO:0007669"/>
    <property type="project" value="UniProtKB-KW"/>
</dbReference>
<dbReference type="Pfam" id="PF00005">
    <property type="entry name" value="ABC_tran"/>
    <property type="match status" value="1"/>
</dbReference>
<dbReference type="RefSeq" id="WP_054874198.1">
    <property type="nucleotide sequence ID" value="NZ_LKET01000026.1"/>
</dbReference>
<evidence type="ECO:0000313" key="11">
    <source>
        <dbReference type="EMBL" id="KPU45201.1"/>
    </source>
</evidence>
<keyword evidence="11" id="KW-0378">Hydrolase</keyword>
<keyword evidence="9" id="KW-0472">Membrane</keyword>
<keyword evidence="5" id="KW-0547">Nucleotide-binding</keyword>
<gene>
    <name evidence="11" type="primary">fhuC</name>
    <name evidence="11" type="ORF">OXPF_10920</name>
</gene>
<dbReference type="InterPro" id="IPR003593">
    <property type="entry name" value="AAA+_ATPase"/>
</dbReference>
<dbReference type="GO" id="GO:0016887">
    <property type="term" value="F:ATP hydrolysis activity"/>
    <property type="evidence" value="ECO:0007669"/>
    <property type="project" value="InterPro"/>
</dbReference>
<dbReference type="STRING" id="36849.OXPF_10920"/>
<evidence type="ECO:0000256" key="8">
    <source>
        <dbReference type="ARBA" id="ARBA00023065"/>
    </source>
</evidence>
<dbReference type="PROSITE" id="PS50893">
    <property type="entry name" value="ABC_TRANSPORTER_2"/>
    <property type="match status" value="1"/>
</dbReference>
<organism evidence="11 12">
    <name type="scientific">Oxobacter pfennigii</name>
    <dbReference type="NCBI Taxonomy" id="36849"/>
    <lineage>
        <taxon>Bacteria</taxon>
        <taxon>Bacillati</taxon>
        <taxon>Bacillota</taxon>
        <taxon>Clostridia</taxon>
        <taxon>Eubacteriales</taxon>
        <taxon>Clostridiaceae</taxon>
        <taxon>Oxobacter</taxon>
    </lineage>
</organism>
<dbReference type="Gene3D" id="3.40.50.300">
    <property type="entry name" value="P-loop containing nucleotide triphosphate hydrolases"/>
    <property type="match status" value="1"/>
</dbReference>
<keyword evidence="3" id="KW-1003">Cell membrane</keyword>
<keyword evidence="12" id="KW-1185">Reference proteome</keyword>
<accession>A0A0P8WRH6</accession>
<dbReference type="AlphaFoldDB" id="A0A0P8WRH6"/>
<comment type="caution">
    <text evidence="11">The sequence shown here is derived from an EMBL/GenBank/DDBJ whole genome shotgun (WGS) entry which is preliminary data.</text>
</comment>
<evidence type="ECO:0000256" key="5">
    <source>
        <dbReference type="ARBA" id="ARBA00022741"/>
    </source>
</evidence>
<dbReference type="SUPFAM" id="SSF52540">
    <property type="entry name" value="P-loop containing nucleoside triphosphate hydrolases"/>
    <property type="match status" value="1"/>
</dbReference>
<evidence type="ECO:0000256" key="3">
    <source>
        <dbReference type="ARBA" id="ARBA00022475"/>
    </source>
</evidence>
<dbReference type="InterPro" id="IPR051535">
    <property type="entry name" value="Siderophore_ABC-ATPase"/>
</dbReference>
<dbReference type="InterPro" id="IPR027417">
    <property type="entry name" value="P-loop_NTPase"/>
</dbReference>
<feature type="domain" description="ABC transporter" evidence="10">
    <location>
        <begin position="2"/>
        <end position="239"/>
    </location>
</feature>
<dbReference type="InterPro" id="IPR003439">
    <property type="entry name" value="ABC_transporter-like_ATP-bd"/>
</dbReference>
<dbReference type="InterPro" id="IPR017871">
    <property type="entry name" value="ABC_transporter-like_CS"/>
</dbReference>
<evidence type="ECO:0000256" key="2">
    <source>
        <dbReference type="ARBA" id="ARBA00022448"/>
    </source>
</evidence>